<evidence type="ECO:0000313" key="2">
    <source>
        <dbReference type="Proteomes" id="UP001499882"/>
    </source>
</evidence>
<organism evidence="1 2">
    <name type="scientific">Nocardioides endophyticus</name>
    <dbReference type="NCBI Taxonomy" id="1353775"/>
    <lineage>
        <taxon>Bacteria</taxon>
        <taxon>Bacillati</taxon>
        <taxon>Actinomycetota</taxon>
        <taxon>Actinomycetes</taxon>
        <taxon>Propionibacteriales</taxon>
        <taxon>Nocardioidaceae</taxon>
        <taxon>Nocardioides</taxon>
    </lineage>
</organism>
<dbReference type="EMBL" id="BAABKN010000009">
    <property type="protein sequence ID" value="GAA4730264.1"/>
    <property type="molecule type" value="Genomic_DNA"/>
</dbReference>
<gene>
    <name evidence="1" type="ORF">GCM10023350_11860</name>
</gene>
<keyword evidence="2" id="KW-1185">Reference proteome</keyword>
<protein>
    <submittedName>
        <fullName evidence="1">Uncharacterized protein</fullName>
    </submittedName>
</protein>
<comment type="caution">
    <text evidence="1">The sequence shown here is derived from an EMBL/GenBank/DDBJ whole genome shotgun (WGS) entry which is preliminary data.</text>
</comment>
<dbReference type="SUPFAM" id="SSF63825">
    <property type="entry name" value="YWTD domain"/>
    <property type="match status" value="1"/>
</dbReference>
<name>A0ABP8YKE5_9ACTN</name>
<reference evidence="2" key="1">
    <citation type="journal article" date="2019" name="Int. J. Syst. Evol. Microbiol.">
        <title>The Global Catalogue of Microorganisms (GCM) 10K type strain sequencing project: providing services to taxonomists for standard genome sequencing and annotation.</title>
        <authorList>
            <consortium name="The Broad Institute Genomics Platform"/>
            <consortium name="The Broad Institute Genome Sequencing Center for Infectious Disease"/>
            <person name="Wu L."/>
            <person name="Ma J."/>
        </authorList>
    </citation>
    <scope>NUCLEOTIDE SEQUENCE [LARGE SCALE GENOMIC DNA]</scope>
    <source>
        <strain evidence="2">JCM 18532</strain>
    </source>
</reference>
<dbReference type="Proteomes" id="UP001499882">
    <property type="component" value="Unassembled WGS sequence"/>
</dbReference>
<accession>A0ABP8YKE5</accession>
<evidence type="ECO:0000313" key="1">
    <source>
        <dbReference type="EMBL" id="GAA4730264.1"/>
    </source>
</evidence>
<proteinExistence type="predicted"/>
<sequence length="308" mass="34339">MTGDATVRDVHLARTAELTTEVDAFAERHGGRVGLAAVLGELDRRLWRTWAPCLTRHRAWTWDRADRRDPEWWPQGVSVEPGGRHVAVSWYAKKGGVRISFLSPTKRRYRHVTLVVPTASGHEPLRVHAGGLGWHGSRLYVAATRAGLWVCDTGDVVRGDDGEHLLPVRFRLAPVADDGEPLRFSFVSVDDATQPPNLVVGEYGNRRQTRRLAEVPIDGGDATVIRHDVVRAQGVARVGGRLYLTSSHGPWALGSVWSGETGGFRERRRALPMGPEDLAYDAGTDRLWTVTEHPRRRWVVSMRRSSFG</sequence>